<evidence type="ECO:0000313" key="2">
    <source>
        <dbReference type="Proteomes" id="UP001497535"/>
    </source>
</evidence>
<comment type="caution">
    <text evidence="1">The sequence shown here is derived from an EMBL/GenBank/DDBJ whole genome shotgun (WGS) entry which is preliminary data.</text>
</comment>
<reference evidence="1" key="1">
    <citation type="submission" date="2023-11" db="EMBL/GenBank/DDBJ databases">
        <authorList>
            <person name="Poullet M."/>
        </authorList>
    </citation>
    <scope>NUCLEOTIDE SEQUENCE</scope>
    <source>
        <strain evidence="1">E1834</strain>
    </source>
</reference>
<accession>A0ACB1AD50</accession>
<protein>
    <submittedName>
        <fullName evidence="1">Uncharacterized protein</fullName>
    </submittedName>
</protein>
<sequence>MPVTITAGENRKIRFFDNNTGKIICSTMAHVEGVSTLAIDPNGLYMLSASHDGSVRFWNAEKKICLQKFGSGVMAVAFHPSRQMIGSAGADGLAKVGGKFVYLILVEFPLIFHLVSEIKENPVKINKNK</sequence>
<dbReference type="Proteomes" id="UP001497535">
    <property type="component" value="Unassembled WGS sequence"/>
</dbReference>
<dbReference type="EMBL" id="CAVMJV010000076">
    <property type="protein sequence ID" value="CAK5089214.1"/>
    <property type="molecule type" value="Genomic_DNA"/>
</dbReference>
<keyword evidence="2" id="KW-1185">Reference proteome</keyword>
<proteinExistence type="predicted"/>
<gene>
    <name evidence="1" type="ORF">MENTE1834_LOCUS36915</name>
</gene>
<name>A0ACB1AD50_MELEN</name>
<evidence type="ECO:0000313" key="1">
    <source>
        <dbReference type="EMBL" id="CAK5089214.1"/>
    </source>
</evidence>
<organism evidence="1 2">
    <name type="scientific">Meloidogyne enterolobii</name>
    <name type="common">Root-knot nematode worm</name>
    <name type="synonym">Meloidogyne mayaguensis</name>
    <dbReference type="NCBI Taxonomy" id="390850"/>
    <lineage>
        <taxon>Eukaryota</taxon>
        <taxon>Metazoa</taxon>
        <taxon>Ecdysozoa</taxon>
        <taxon>Nematoda</taxon>
        <taxon>Chromadorea</taxon>
        <taxon>Rhabditida</taxon>
        <taxon>Tylenchina</taxon>
        <taxon>Tylenchomorpha</taxon>
        <taxon>Tylenchoidea</taxon>
        <taxon>Meloidogynidae</taxon>
        <taxon>Meloidogyninae</taxon>
        <taxon>Meloidogyne</taxon>
    </lineage>
</organism>